<protein>
    <submittedName>
        <fullName evidence="7">Uncharacterized protein</fullName>
    </submittedName>
</protein>
<keyword evidence="6" id="KW-0732">Signal</keyword>
<keyword evidence="5" id="KW-1133">Transmembrane helix</keyword>
<name>A0ABD0JPZ1_9CAEN</name>
<feature type="region of interest" description="Disordered" evidence="4">
    <location>
        <begin position="238"/>
        <end position="266"/>
    </location>
</feature>
<keyword evidence="2 3" id="KW-0040">ANK repeat</keyword>
<sequence>MRVTVRSLLFDCIVFALLGNADETPTTTGHVTWASTDGNNTTESTNEGITKTIIIAVAVSAPVIVLSVILITWMLCRSRGRNKKTLNEADTPKESVELLEIKEGHFLSGDIEELLLACKTGDDEKVQTMLESNKDLVNAIGSSGESALHVACQHGRSAIVDRLLASGAIVTAKDKDGWTPLHCASVSGVVVTVHLLLRYGANVNSLTNDMSTALHVVCGNTDLNSEYSQVVSNDSAKIKAKQKGTTKGKGKKTTPEKPTEAESADESQSSVAWKLLMSGADLGAKDCKERTPLHLACLYGKEAIVSMMFGDTLRPDVANSVWKVTNLKDKEKRTPLHMAYLGGNERIVKMLIQKGAMENARDNFGFRPADLAQEGSQGDDFVVV</sequence>
<evidence type="ECO:0000256" key="4">
    <source>
        <dbReference type="SAM" id="MobiDB-lite"/>
    </source>
</evidence>
<dbReference type="PROSITE" id="PS50088">
    <property type="entry name" value="ANK_REPEAT"/>
    <property type="match status" value="3"/>
</dbReference>
<proteinExistence type="predicted"/>
<gene>
    <name evidence="7" type="ORF">BaRGS_00031896</name>
</gene>
<dbReference type="AlphaFoldDB" id="A0ABD0JPZ1"/>
<evidence type="ECO:0000313" key="8">
    <source>
        <dbReference type="Proteomes" id="UP001519460"/>
    </source>
</evidence>
<dbReference type="InterPro" id="IPR036770">
    <property type="entry name" value="Ankyrin_rpt-contain_sf"/>
</dbReference>
<dbReference type="SMART" id="SM00248">
    <property type="entry name" value="ANK"/>
    <property type="match status" value="5"/>
</dbReference>
<accession>A0ABD0JPZ1</accession>
<dbReference type="PANTHER" id="PTHR24171">
    <property type="entry name" value="ANKYRIN REPEAT DOMAIN-CONTAINING PROTEIN 39-RELATED"/>
    <property type="match status" value="1"/>
</dbReference>
<keyword evidence="5" id="KW-0472">Membrane</keyword>
<dbReference type="Pfam" id="PF12796">
    <property type="entry name" value="Ank_2"/>
    <property type="match status" value="2"/>
</dbReference>
<reference evidence="7 8" key="1">
    <citation type="journal article" date="2023" name="Sci. Data">
        <title>Genome assembly of the Korean intertidal mud-creeper Batillaria attramentaria.</title>
        <authorList>
            <person name="Patra A.K."/>
            <person name="Ho P.T."/>
            <person name="Jun S."/>
            <person name="Lee S.J."/>
            <person name="Kim Y."/>
            <person name="Won Y.J."/>
        </authorList>
    </citation>
    <scope>NUCLEOTIDE SEQUENCE [LARGE SCALE GENOMIC DNA]</scope>
    <source>
        <strain evidence="7">Wonlab-2016</strain>
    </source>
</reference>
<keyword evidence="8" id="KW-1185">Reference proteome</keyword>
<dbReference type="PROSITE" id="PS50297">
    <property type="entry name" value="ANK_REP_REGION"/>
    <property type="match status" value="3"/>
</dbReference>
<feature type="transmembrane region" description="Helical" evidence="5">
    <location>
        <begin position="53"/>
        <end position="76"/>
    </location>
</feature>
<evidence type="ECO:0000256" key="2">
    <source>
        <dbReference type="ARBA" id="ARBA00023043"/>
    </source>
</evidence>
<dbReference type="Proteomes" id="UP001519460">
    <property type="component" value="Unassembled WGS sequence"/>
</dbReference>
<dbReference type="EMBL" id="JACVVK020000364">
    <property type="protein sequence ID" value="KAK7476814.1"/>
    <property type="molecule type" value="Genomic_DNA"/>
</dbReference>
<dbReference type="PANTHER" id="PTHR24171:SF8">
    <property type="entry name" value="BRCA1-ASSOCIATED RING DOMAIN PROTEIN 1"/>
    <property type="match status" value="1"/>
</dbReference>
<organism evidence="7 8">
    <name type="scientific">Batillaria attramentaria</name>
    <dbReference type="NCBI Taxonomy" id="370345"/>
    <lineage>
        <taxon>Eukaryota</taxon>
        <taxon>Metazoa</taxon>
        <taxon>Spiralia</taxon>
        <taxon>Lophotrochozoa</taxon>
        <taxon>Mollusca</taxon>
        <taxon>Gastropoda</taxon>
        <taxon>Caenogastropoda</taxon>
        <taxon>Sorbeoconcha</taxon>
        <taxon>Cerithioidea</taxon>
        <taxon>Batillariidae</taxon>
        <taxon>Batillaria</taxon>
    </lineage>
</organism>
<dbReference type="SUPFAM" id="SSF48403">
    <property type="entry name" value="Ankyrin repeat"/>
    <property type="match status" value="1"/>
</dbReference>
<comment type="caution">
    <text evidence="7">The sequence shown here is derived from an EMBL/GenBank/DDBJ whole genome shotgun (WGS) entry which is preliminary data.</text>
</comment>
<dbReference type="Gene3D" id="1.25.40.20">
    <property type="entry name" value="Ankyrin repeat-containing domain"/>
    <property type="match status" value="3"/>
</dbReference>
<evidence type="ECO:0000256" key="3">
    <source>
        <dbReference type="PROSITE-ProRule" id="PRU00023"/>
    </source>
</evidence>
<feature type="compositionally biased region" description="Basic residues" evidence="4">
    <location>
        <begin position="238"/>
        <end position="252"/>
    </location>
</feature>
<feature type="chain" id="PRO_5044766674" evidence="6">
    <location>
        <begin position="22"/>
        <end position="384"/>
    </location>
</feature>
<dbReference type="InterPro" id="IPR002110">
    <property type="entry name" value="Ankyrin_rpt"/>
</dbReference>
<evidence type="ECO:0000256" key="5">
    <source>
        <dbReference type="SAM" id="Phobius"/>
    </source>
</evidence>
<feature type="repeat" description="ANK" evidence="3">
    <location>
        <begin position="331"/>
        <end position="363"/>
    </location>
</feature>
<keyword evidence="1" id="KW-0677">Repeat</keyword>
<feature type="repeat" description="ANK" evidence="3">
    <location>
        <begin position="143"/>
        <end position="175"/>
    </location>
</feature>
<evidence type="ECO:0000256" key="1">
    <source>
        <dbReference type="ARBA" id="ARBA00022737"/>
    </source>
</evidence>
<feature type="repeat" description="ANK" evidence="3">
    <location>
        <begin position="176"/>
        <end position="208"/>
    </location>
</feature>
<dbReference type="PRINTS" id="PR01415">
    <property type="entry name" value="ANKYRIN"/>
</dbReference>
<feature type="signal peptide" evidence="6">
    <location>
        <begin position="1"/>
        <end position="21"/>
    </location>
</feature>
<evidence type="ECO:0000313" key="7">
    <source>
        <dbReference type="EMBL" id="KAK7476814.1"/>
    </source>
</evidence>
<keyword evidence="5" id="KW-0812">Transmembrane</keyword>
<evidence type="ECO:0000256" key="6">
    <source>
        <dbReference type="SAM" id="SignalP"/>
    </source>
</evidence>